<accession>A0A836L7L4</accession>
<comment type="caution">
    <text evidence="3">The sequence shown here is derived from an EMBL/GenBank/DDBJ whole genome shotgun (WGS) entry which is preliminary data.</text>
</comment>
<dbReference type="RefSeq" id="XP_067756368.1">
    <property type="nucleotide sequence ID" value="XM_067900184.1"/>
</dbReference>
<feature type="region of interest" description="Disordered" evidence="1">
    <location>
        <begin position="206"/>
        <end position="225"/>
    </location>
</feature>
<proteinExistence type="predicted"/>
<dbReference type="EMBL" id="JAFJZO010000026">
    <property type="protein sequence ID" value="KAG5501921.1"/>
    <property type="molecule type" value="Genomic_DNA"/>
</dbReference>
<feature type="region of interest" description="Disordered" evidence="1">
    <location>
        <begin position="533"/>
        <end position="563"/>
    </location>
</feature>
<sequence>MNALIDSIVHSDARAELTEAQLQALIGLFTSNSSALLPGHALFRKIHATIAAFTSLEDASLCLRLCFLLCREVSHRDVIFELIETHNAQIEHIATLSIPALAASHAARRSGTTCEMTKDASFLSQLVLVMLASAESRINASHLVEFIGADVESTVEILVLCYGSVCGTLPGVPAAASGLYQLEMATRLIEVLREMTFWTTYKELHSSKGAGSNTNERQSHSTGSVSMKTLSGPYRKHIGQLISYLVTYDFFGSMCVYLQSIVKLYLSSPSSCSYCDGDQGNRAMALPLLRSHLLLLQTLLMLTGQDELVLRKALYHCGFHSKLCAIFMSLYCKQRVCLPEEGSLLLQMVAVLATLTYQSASCHEFWTENSSMLVEAVSRSVVTLKDPRTSAELVAQLARLVVNSHSKAAVVPLLSAWESVLDSGGKHYVSCSLSNPKNRGRLLDISSPSYEALRCMFHVNTADDLPHQGRCGRDNRRQRNSGPGRARSQRRGRSRLRRARLQQRFHLLVQCAAAPTAVAQEQAQVQLDSLDYTGDFSEDESSDNTSDAQEPTSANEVDLSPWRRGPPRSAIPIRYICSLSHSLIRSTPVLSSTGYVFDEDVIMHYLQHHNICPITGTPMSCADLVVDTALKEELSKVQANFL</sequence>
<dbReference type="AlphaFoldDB" id="A0A836L7L4"/>
<dbReference type="GO" id="GO:0016567">
    <property type="term" value="P:protein ubiquitination"/>
    <property type="evidence" value="ECO:0007669"/>
    <property type="project" value="InterPro"/>
</dbReference>
<dbReference type="KEGG" id="phet:94290261"/>
<dbReference type="GO" id="GO:0004842">
    <property type="term" value="F:ubiquitin-protein transferase activity"/>
    <property type="evidence" value="ECO:0007669"/>
    <property type="project" value="InterPro"/>
</dbReference>
<dbReference type="InterPro" id="IPR003613">
    <property type="entry name" value="Ubox_domain"/>
</dbReference>
<keyword evidence="4" id="KW-1185">Reference proteome</keyword>
<dbReference type="Pfam" id="PF04564">
    <property type="entry name" value="U-box"/>
    <property type="match status" value="1"/>
</dbReference>
<evidence type="ECO:0000313" key="3">
    <source>
        <dbReference type="EMBL" id="KAG5501921.1"/>
    </source>
</evidence>
<feature type="compositionally biased region" description="Basic and acidic residues" evidence="1">
    <location>
        <begin position="464"/>
        <end position="477"/>
    </location>
</feature>
<dbReference type="InterPro" id="IPR013083">
    <property type="entry name" value="Znf_RING/FYVE/PHD"/>
</dbReference>
<dbReference type="SMART" id="SM00504">
    <property type="entry name" value="Ubox"/>
    <property type="match status" value="1"/>
</dbReference>
<gene>
    <name evidence="3" type="ORF">JKF63_04191</name>
</gene>
<protein>
    <recommendedName>
        <fullName evidence="2">U-box domain-containing protein</fullName>
    </recommendedName>
</protein>
<feature type="compositionally biased region" description="Polar residues" evidence="1">
    <location>
        <begin position="543"/>
        <end position="555"/>
    </location>
</feature>
<dbReference type="Proteomes" id="UP000674318">
    <property type="component" value="Unassembled WGS sequence"/>
</dbReference>
<feature type="region of interest" description="Disordered" evidence="1">
    <location>
        <begin position="464"/>
        <end position="495"/>
    </location>
</feature>
<dbReference type="Gene3D" id="3.30.40.10">
    <property type="entry name" value="Zinc/RING finger domain, C3HC4 (zinc finger)"/>
    <property type="match status" value="1"/>
</dbReference>
<feature type="domain" description="U-box" evidence="2">
    <location>
        <begin position="574"/>
        <end position="637"/>
    </location>
</feature>
<evidence type="ECO:0000313" key="4">
    <source>
        <dbReference type="Proteomes" id="UP000674318"/>
    </source>
</evidence>
<feature type="compositionally biased region" description="Polar residues" evidence="1">
    <location>
        <begin position="209"/>
        <end position="225"/>
    </location>
</feature>
<name>A0A836L7L4_9TRYP</name>
<evidence type="ECO:0000256" key="1">
    <source>
        <dbReference type="SAM" id="MobiDB-lite"/>
    </source>
</evidence>
<dbReference type="SUPFAM" id="SSF57850">
    <property type="entry name" value="RING/U-box"/>
    <property type="match status" value="1"/>
</dbReference>
<organism evidence="3 4">
    <name type="scientific">Porcisia hertigi</name>
    <dbReference type="NCBI Taxonomy" id="2761500"/>
    <lineage>
        <taxon>Eukaryota</taxon>
        <taxon>Discoba</taxon>
        <taxon>Euglenozoa</taxon>
        <taxon>Kinetoplastea</taxon>
        <taxon>Metakinetoplastina</taxon>
        <taxon>Trypanosomatida</taxon>
        <taxon>Trypanosomatidae</taxon>
        <taxon>Leishmaniinae</taxon>
        <taxon>Porcisia</taxon>
    </lineage>
</organism>
<dbReference type="OrthoDB" id="272872at2759"/>
<reference evidence="3 4" key="1">
    <citation type="submission" date="2021-02" db="EMBL/GenBank/DDBJ databases">
        <title>Porcisia hertigi Genome sequencing and assembly.</title>
        <authorList>
            <person name="Almutairi H."/>
            <person name="Gatherer D."/>
        </authorList>
    </citation>
    <scope>NUCLEOTIDE SEQUENCE [LARGE SCALE GENOMIC DNA]</scope>
    <source>
        <strain evidence="3 4">C119</strain>
    </source>
</reference>
<dbReference type="GeneID" id="94290261"/>
<evidence type="ECO:0000259" key="2">
    <source>
        <dbReference type="SMART" id="SM00504"/>
    </source>
</evidence>